<organism evidence="1 2">
    <name type="scientific">Cyphomyrmex costatus</name>
    <dbReference type="NCBI Taxonomy" id="456900"/>
    <lineage>
        <taxon>Eukaryota</taxon>
        <taxon>Metazoa</taxon>
        <taxon>Ecdysozoa</taxon>
        <taxon>Arthropoda</taxon>
        <taxon>Hexapoda</taxon>
        <taxon>Insecta</taxon>
        <taxon>Pterygota</taxon>
        <taxon>Neoptera</taxon>
        <taxon>Endopterygota</taxon>
        <taxon>Hymenoptera</taxon>
        <taxon>Apocrita</taxon>
        <taxon>Aculeata</taxon>
        <taxon>Formicoidea</taxon>
        <taxon>Formicidae</taxon>
        <taxon>Myrmicinae</taxon>
        <taxon>Cyphomyrmex</taxon>
    </lineage>
</organism>
<evidence type="ECO:0000313" key="1">
    <source>
        <dbReference type="EMBL" id="KYN03173.1"/>
    </source>
</evidence>
<keyword evidence="2" id="KW-1185">Reference proteome</keyword>
<protein>
    <submittedName>
        <fullName evidence="1">Uncharacterized protein</fullName>
    </submittedName>
</protein>
<accession>A0A195CR08</accession>
<evidence type="ECO:0000313" key="2">
    <source>
        <dbReference type="Proteomes" id="UP000078542"/>
    </source>
</evidence>
<proteinExistence type="predicted"/>
<dbReference type="EMBL" id="KQ977381">
    <property type="protein sequence ID" value="KYN03173.1"/>
    <property type="molecule type" value="Genomic_DNA"/>
</dbReference>
<reference evidence="1 2" key="1">
    <citation type="submission" date="2016-03" db="EMBL/GenBank/DDBJ databases">
        <title>Cyphomyrmex costatus WGS genome.</title>
        <authorList>
            <person name="Nygaard S."/>
            <person name="Hu H."/>
            <person name="Boomsma J."/>
            <person name="Zhang G."/>
        </authorList>
    </citation>
    <scope>NUCLEOTIDE SEQUENCE [LARGE SCALE GENOMIC DNA]</scope>
    <source>
        <strain evidence="1">MS0001</strain>
        <tissue evidence="1">Whole body</tissue>
    </source>
</reference>
<name>A0A195CR08_9HYME</name>
<sequence>MTQAQRLLTVISSRDAGFDRNNKVECLNVLYIPDRAERNYPGLDLEMLNSLTTHGARHSACQLPAHLRLTAWSPETVSRGLSRSQNISLNILHTHDRTCSVCTTAYCVRLPLFCGRDAHAYSYTHRVYLPSGNILGILASATAIGVADLENCANRTTVFPGDALKAYVVLSAILRMGVSAEAAGCATHFSRSRTHRVARGGPRPGPAAAARDWALPASRSPGSRCKSQCESVYKCVCVKLYSLSFFKGPVPPPKATSKYSSARRPQTRPSLAPSQFRFCKICGIRLLYNYLFKICNSYIKYRFTC</sequence>
<dbReference type="AlphaFoldDB" id="A0A195CR08"/>
<gene>
    <name evidence="1" type="ORF">ALC62_06040</name>
</gene>
<dbReference type="Proteomes" id="UP000078542">
    <property type="component" value="Unassembled WGS sequence"/>
</dbReference>